<reference evidence="2" key="1">
    <citation type="submission" date="2016-06" db="EMBL/GenBank/DDBJ databases">
        <authorList>
            <person name="Varghese N."/>
            <person name="Submissions Spin"/>
        </authorList>
    </citation>
    <scope>NUCLEOTIDE SEQUENCE [LARGE SCALE GENOMIC DNA]</scope>
    <source>
        <strain evidence="2">DSM 43903</strain>
    </source>
</reference>
<protein>
    <submittedName>
        <fullName evidence="1">Uncharacterized protein</fullName>
    </submittedName>
</protein>
<proteinExistence type="predicted"/>
<accession>A0A1C6TS23</accession>
<dbReference type="Proteomes" id="UP000199001">
    <property type="component" value="Unassembled WGS sequence"/>
</dbReference>
<organism evidence="1 2">
    <name type="scientific">Micromonospora citrea</name>
    <dbReference type="NCBI Taxonomy" id="47855"/>
    <lineage>
        <taxon>Bacteria</taxon>
        <taxon>Bacillati</taxon>
        <taxon>Actinomycetota</taxon>
        <taxon>Actinomycetes</taxon>
        <taxon>Micromonosporales</taxon>
        <taxon>Micromonosporaceae</taxon>
        <taxon>Micromonospora</taxon>
    </lineage>
</organism>
<sequence>MTTATGGSTWWSGCGATSFQPCVSSVPARPCRRRTGPIGRCWTPRFAVYLGDADAEMRADEQLVRLALATRAQITTTPT</sequence>
<keyword evidence="2" id="KW-1185">Reference proteome</keyword>
<gene>
    <name evidence="1" type="ORF">GA0070606_0372</name>
</gene>
<name>A0A1C6TS23_9ACTN</name>
<evidence type="ECO:0000313" key="1">
    <source>
        <dbReference type="EMBL" id="SCL44615.1"/>
    </source>
</evidence>
<evidence type="ECO:0000313" key="2">
    <source>
        <dbReference type="Proteomes" id="UP000199001"/>
    </source>
</evidence>
<dbReference type="EMBL" id="FMHZ01000002">
    <property type="protein sequence ID" value="SCL44615.1"/>
    <property type="molecule type" value="Genomic_DNA"/>
</dbReference>
<dbReference type="AlphaFoldDB" id="A0A1C6TS23"/>